<organism evidence="1">
    <name type="scientific">Rhizophora mucronata</name>
    <name type="common">Asiatic mangrove</name>
    <dbReference type="NCBI Taxonomy" id="61149"/>
    <lineage>
        <taxon>Eukaryota</taxon>
        <taxon>Viridiplantae</taxon>
        <taxon>Streptophyta</taxon>
        <taxon>Embryophyta</taxon>
        <taxon>Tracheophyta</taxon>
        <taxon>Spermatophyta</taxon>
        <taxon>Magnoliopsida</taxon>
        <taxon>eudicotyledons</taxon>
        <taxon>Gunneridae</taxon>
        <taxon>Pentapetalae</taxon>
        <taxon>rosids</taxon>
        <taxon>fabids</taxon>
        <taxon>Malpighiales</taxon>
        <taxon>Rhizophoraceae</taxon>
        <taxon>Rhizophora</taxon>
    </lineage>
</organism>
<sequence length="40" mass="4734">MRQQMLHWCGMPNIKGEVLMIIFSQKGKHKLSYFALLNIQ</sequence>
<protein>
    <submittedName>
        <fullName evidence="1">Uncharacterized protein</fullName>
    </submittedName>
</protein>
<reference evidence="1" key="1">
    <citation type="submission" date="2018-02" db="EMBL/GenBank/DDBJ databases">
        <title>Rhizophora mucronata_Transcriptome.</title>
        <authorList>
            <person name="Meera S.P."/>
            <person name="Sreeshan A."/>
            <person name="Augustine A."/>
        </authorList>
    </citation>
    <scope>NUCLEOTIDE SEQUENCE</scope>
    <source>
        <tissue evidence="1">Leaf</tissue>
    </source>
</reference>
<dbReference type="EMBL" id="GGEC01077995">
    <property type="protein sequence ID" value="MBX58479.1"/>
    <property type="molecule type" value="Transcribed_RNA"/>
</dbReference>
<evidence type="ECO:0000313" key="1">
    <source>
        <dbReference type="EMBL" id="MBX58479.1"/>
    </source>
</evidence>
<dbReference type="AlphaFoldDB" id="A0A2P2PV29"/>
<accession>A0A2P2PV29</accession>
<name>A0A2P2PV29_RHIMU</name>
<proteinExistence type="predicted"/>